<feature type="transmembrane region" description="Helical" evidence="1">
    <location>
        <begin position="42"/>
        <end position="61"/>
    </location>
</feature>
<name>A0A7V7YF29_9GAMM</name>
<protein>
    <submittedName>
        <fullName evidence="2">Uncharacterized protein</fullName>
    </submittedName>
</protein>
<evidence type="ECO:0000313" key="3">
    <source>
        <dbReference type="Proteomes" id="UP000449004"/>
    </source>
</evidence>
<keyword evidence="1" id="KW-1133">Transmembrane helix</keyword>
<feature type="transmembrane region" description="Helical" evidence="1">
    <location>
        <begin position="15"/>
        <end position="36"/>
    </location>
</feature>
<keyword evidence="1" id="KW-0472">Membrane</keyword>
<keyword evidence="1" id="KW-0812">Transmembrane</keyword>
<proteinExistence type="predicted"/>
<sequence>MDNVRNLSRGGRLRLWGVLLAQVATFVSCALGWVAFPEIAALLVPTLIITLVVISDDLMVVKAMNNRRLNTH</sequence>
<evidence type="ECO:0000313" key="2">
    <source>
        <dbReference type="EMBL" id="KAB7629646.1"/>
    </source>
</evidence>
<dbReference type="PROSITE" id="PS51257">
    <property type="entry name" value="PROKAR_LIPOPROTEIN"/>
    <property type="match status" value="1"/>
</dbReference>
<dbReference type="RefSeq" id="WP_152153298.1">
    <property type="nucleotide sequence ID" value="NZ_WELC01000016.1"/>
</dbReference>
<evidence type="ECO:0000256" key="1">
    <source>
        <dbReference type="SAM" id="Phobius"/>
    </source>
</evidence>
<dbReference type="Proteomes" id="UP000449004">
    <property type="component" value="Unassembled WGS sequence"/>
</dbReference>
<reference evidence="2 3" key="1">
    <citation type="submission" date="2019-10" db="EMBL/GenBank/DDBJ databases">
        <title>Halotolerant bacteria associated to Saharan-endemic halophytes Stipa tenacissima L. and Atriplex halimus L mitigate salt stress and promote growth of tomato plants.</title>
        <authorList>
            <person name="Dif G."/>
        </authorList>
    </citation>
    <scope>NUCLEOTIDE SEQUENCE [LARGE SCALE GENOMIC DNA]</scope>
    <source>
        <strain evidence="2 3">IS26</strain>
    </source>
</reference>
<organism evidence="2 3">
    <name type="scientific">Stenotrophomonas rhizophila</name>
    <dbReference type="NCBI Taxonomy" id="216778"/>
    <lineage>
        <taxon>Bacteria</taxon>
        <taxon>Pseudomonadati</taxon>
        <taxon>Pseudomonadota</taxon>
        <taxon>Gammaproteobacteria</taxon>
        <taxon>Lysobacterales</taxon>
        <taxon>Lysobacteraceae</taxon>
        <taxon>Stenotrophomonas</taxon>
    </lineage>
</organism>
<gene>
    <name evidence="2" type="ORF">F9K92_12720</name>
</gene>
<accession>A0A7V7YF29</accession>
<dbReference type="EMBL" id="WELC01000016">
    <property type="protein sequence ID" value="KAB7629646.1"/>
    <property type="molecule type" value="Genomic_DNA"/>
</dbReference>
<comment type="caution">
    <text evidence="2">The sequence shown here is derived from an EMBL/GenBank/DDBJ whole genome shotgun (WGS) entry which is preliminary data.</text>
</comment>
<dbReference type="AlphaFoldDB" id="A0A7V7YF29"/>